<reference evidence="2" key="1">
    <citation type="journal article" date="2019" name="Int. J. Syst. Evol. Microbiol.">
        <title>The Global Catalogue of Microorganisms (GCM) 10K type strain sequencing project: providing services to taxonomists for standard genome sequencing and annotation.</title>
        <authorList>
            <consortium name="The Broad Institute Genomics Platform"/>
            <consortium name="The Broad Institute Genome Sequencing Center for Infectious Disease"/>
            <person name="Wu L."/>
            <person name="Ma J."/>
        </authorList>
    </citation>
    <scope>NUCLEOTIDE SEQUENCE [LARGE SCALE GENOMIC DNA]</scope>
    <source>
        <strain evidence="2">KCTC 12708</strain>
    </source>
</reference>
<gene>
    <name evidence="1" type="ORF">GCM10008088_07070</name>
</gene>
<evidence type="ECO:0000313" key="1">
    <source>
        <dbReference type="EMBL" id="GGZ48439.1"/>
    </source>
</evidence>
<keyword evidence="2" id="KW-1185">Reference proteome</keyword>
<organism evidence="1 2">
    <name type="scientific">Mesonia mobilis</name>
    <dbReference type="NCBI Taxonomy" id="369791"/>
    <lineage>
        <taxon>Bacteria</taxon>
        <taxon>Pseudomonadati</taxon>
        <taxon>Bacteroidota</taxon>
        <taxon>Flavobacteriia</taxon>
        <taxon>Flavobacteriales</taxon>
        <taxon>Flavobacteriaceae</taxon>
        <taxon>Mesonia</taxon>
    </lineage>
</organism>
<name>A0ABQ3BNJ7_9FLAO</name>
<sequence length="248" mass="29358">MKKSPIILFENTLRQLFIKLIGSDDDSNYKVTEQRINAWKEKREIERKKYKGTLIEDRIIYYSDFYDLRTIIHKNWEIFSPIFIEKKRFDIFFNEIEKFRNTLSHGRELTSSQENLMNGIVDDTRNQITIYHNKNIMKEDYFIQIISINDNFGNSWPNINENIILRVGDIYELIIDANDPKDREIQYYLYSIGGKINVPSQSNNKISFEITNQMISQNTSLLVCAFTPNSDYENKTHVTISLTILPSK</sequence>
<evidence type="ECO:0000313" key="2">
    <source>
        <dbReference type="Proteomes" id="UP000615593"/>
    </source>
</evidence>
<comment type="caution">
    <text evidence="1">The sequence shown here is derived from an EMBL/GenBank/DDBJ whole genome shotgun (WGS) entry which is preliminary data.</text>
</comment>
<protein>
    <recommendedName>
        <fullName evidence="3">Swt1-like HEPN domain-containing protein</fullName>
    </recommendedName>
</protein>
<dbReference type="Proteomes" id="UP000615593">
    <property type="component" value="Unassembled WGS sequence"/>
</dbReference>
<evidence type="ECO:0008006" key="3">
    <source>
        <dbReference type="Google" id="ProtNLM"/>
    </source>
</evidence>
<dbReference type="RefSeq" id="WP_027884097.1">
    <property type="nucleotide sequence ID" value="NZ_BMWY01000002.1"/>
</dbReference>
<accession>A0ABQ3BNJ7</accession>
<dbReference type="GeneID" id="94368368"/>
<proteinExistence type="predicted"/>
<dbReference type="EMBL" id="BMWY01000002">
    <property type="protein sequence ID" value="GGZ48439.1"/>
    <property type="molecule type" value="Genomic_DNA"/>
</dbReference>